<dbReference type="EMBL" id="AQGW01000014">
    <property type="protein sequence ID" value="MBE0381339.1"/>
    <property type="molecule type" value="Genomic_DNA"/>
</dbReference>
<keyword evidence="4" id="KW-0808">Transferase</keyword>
<feature type="domain" description="Glycosyltransferase 2-like" evidence="2">
    <location>
        <begin position="4"/>
        <end position="148"/>
    </location>
</feature>
<dbReference type="Proteomes" id="UP000615003">
    <property type="component" value="Unassembled WGS sequence"/>
</dbReference>
<dbReference type="SUPFAM" id="SSF53448">
    <property type="entry name" value="Nucleotide-diphospho-sugar transferases"/>
    <property type="match status" value="1"/>
</dbReference>
<dbReference type="GeneID" id="93663842"/>
<keyword evidence="4" id="KW-0328">Glycosyltransferase</keyword>
<dbReference type="Pfam" id="PF00535">
    <property type="entry name" value="Glycos_transf_2"/>
    <property type="match status" value="1"/>
</dbReference>
<dbReference type="Proteomes" id="UP000238288">
    <property type="component" value="Chromosome PCAR9a"/>
</dbReference>
<evidence type="ECO:0000259" key="2">
    <source>
        <dbReference type="Pfam" id="PF00535"/>
    </source>
</evidence>
<keyword evidence="1" id="KW-0472">Membrane</keyword>
<dbReference type="CDD" id="cd00761">
    <property type="entry name" value="Glyco_tranf_GTA_type"/>
    <property type="match status" value="1"/>
</dbReference>
<dbReference type="OrthoDB" id="6116224at2"/>
<gene>
    <name evidence="4" type="primary">exoM</name>
    <name evidence="4" type="ORF">PCAR9_A30353</name>
    <name evidence="3" type="ORF">PCARR_a3087</name>
</gene>
<organism evidence="4 5">
    <name type="scientific">Pseudoalteromonas carrageenovora IAM 12662</name>
    <dbReference type="NCBI Taxonomy" id="1314868"/>
    <lineage>
        <taxon>Bacteria</taxon>
        <taxon>Pseudomonadati</taxon>
        <taxon>Pseudomonadota</taxon>
        <taxon>Gammaproteobacteria</taxon>
        <taxon>Alteromonadales</taxon>
        <taxon>Pseudoalteromonadaceae</taxon>
        <taxon>Pseudoalteromonas</taxon>
    </lineage>
</organism>
<dbReference type="InterPro" id="IPR001173">
    <property type="entry name" value="Glyco_trans_2-like"/>
</dbReference>
<feature type="transmembrane region" description="Helical" evidence="1">
    <location>
        <begin position="246"/>
        <end position="267"/>
    </location>
</feature>
<dbReference type="AlphaFoldDB" id="A0A2K4XA45"/>
<name>A0A2K4XA45_PSEVC</name>
<reference evidence="3 6" key="1">
    <citation type="submission" date="2015-06" db="EMBL/GenBank/DDBJ databases">
        <title>Genome sequence of Pseudoalteromonas carrageenovora.</title>
        <authorList>
            <person name="Xie B.-B."/>
            <person name="Rong J.-C."/>
            <person name="Qin Q.-L."/>
            <person name="Zhang Y.-Z."/>
        </authorList>
    </citation>
    <scope>NUCLEOTIDE SEQUENCE [LARGE SCALE GENOMIC DNA]</scope>
    <source>
        <strain evidence="3 6">IAM 12662</strain>
    </source>
</reference>
<dbReference type="EMBL" id="LT965928">
    <property type="protein sequence ID" value="SOU41184.1"/>
    <property type="molecule type" value="Genomic_DNA"/>
</dbReference>
<dbReference type="Gene3D" id="3.90.550.10">
    <property type="entry name" value="Spore Coat Polysaccharide Biosynthesis Protein SpsA, Chain A"/>
    <property type="match status" value="1"/>
</dbReference>
<dbReference type="InterPro" id="IPR029044">
    <property type="entry name" value="Nucleotide-diphossugar_trans"/>
</dbReference>
<evidence type="ECO:0000313" key="6">
    <source>
        <dbReference type="Proteomes" id="UP000615003"/>
    </source>
</evidence>
<protein>
    <submittedName>
        <fullName evidence="4">Succinoglycan biosynthesis protein ExoM, family GT2</fullName>
        <ecNumber evidence="4">2.4.1.-</ecNumber>
    </submittedName>
</protein>
<keyword evidence="1" id="KW-0812">Transmembrane</keyword>
<dbReference type="GO" id="GO:0016757">
    <property type="term" value="F:glycosyltransferase activity"/>
    <property type="evidence" value="ECO:0007669"/>
    <property type="project" value="UniProtKB-KW"/>
</dbReference>
<evidence type="ECO:0000313" key="4">
    <source>
        <dbReference type="EMBL" id="SOU41184.1"/>
    </source>
</evidence>
<proteinExistence type="predicted"/>
<dbReference type="RefSeq" id="WP_104642831.1">
    <property type="nucleotide sequence ID" value="NZ_AQGW01000014.1"/>
</dbReference>
<reference evidence="4 5" key="2">
    <citation type="submission" date="2017-11" db="EMBL/GenBank/DDBJ databases">
        <authorList>
            <person name="Han C.G."/>
        </authorList>
    </citation>
    <scope>NUCLEOTIDE SEQUENCE [LARGE SCALE GENOMIC DNA]</scope>
    <source>
        <strain evidence="5">ATCC 43555</strain>
        <strain evidence="4">ATCC43555</strain>
    </source>
</reference>
<accession>A0A2K4XA45</accession>
<keyword evidence="6" id="KW-1185">Reference proteome</keyword>
<evidence type="ECO:0000313" key="5">
    <source>
        <dbReference type="Proteomes" id="UP000238288"/>
    </source>
</evidence>
<keyword evidence="1" id="KW-1133">Transmembrane helix</keyword>
<sequence>MEICVAICTYQRSSLRDTLESLAKQSLSEDITLKVLVADNDKTNKAKDTIEVWAEEFGLNLRYVHAPSQNISIARNACLDNVDCDWMASIDDDEIASVYWLSNLYKKAQLEKAAVVCGPVKAIYQENAPAWMKECDFHSQHPVYVKGVIQTTSTANALIHLKHPACAKLRFDLSLGKSGGEDSSYFSSVYSNGGNITFASDALVTEAVPLERANLMWLLKRKFRFGQTCGARVLKHKFSFKNKIKYSALAICKFTFCLFMCLISILGSDKKYKWLLRGTLHFGVLAKLLGKNEITQY</sequence>
<evidence type="ECO:0000256" key="1">
    <source>
        <dbReference type="SAM" id="Phobius"/>
    </source>
</evidence>
<dbReference type="EC" id="2.4.1.-" evidence="4"/>
<evidence type="ECO:0000313" key="3">
    <source>
        <dbReference type="EMBL" id="MBE0381339.1"/>
    </source>
</evidence>